<name>K1XPN8_MARBU</name>
<dbReference type="KEGG" id="mbe:MBM_07215"/>
<dbReference type="OrthoDB" id="3433981at2759"/>
<dbReference type="HOGENOM" id="CLU_042328_0_0_1"/>
<dbReference type="RefSeq" id="XP_007295104.1">
    <property type="nucleotide sequence ID" value="XM_007295042.1"/>
</dbReference>
<dbReference type="Proteomes" id="UP000006753">
    <property type="component" value="Unassembled WGS sequence"/>
</dbReference>
<evidence type="ECO:0000313" key="1">
    <source>
        <dbReference type="EMBL" id="EKD14494.1"/>
    </source>
</evidence>
<dbReference type="AlphaFoldDB" id="K1XPN8"/>
<protein>
    <recommendedName>
        <fullName evidence="3">MYND-type zinc finger protein samB</fullName>
    </recommendedName>
</protein>
<reference evidence="1 2" key="1">
    <citation type="journal article" date="2012" name="BMC Genomics">
        <title>Sequencing the genome of Marssonina brunnea reveals fungus-poplar co-evolution.</title>
        <authorList>
            <person name="Zhu S."/>
            <person name="Cao Y.-Z."/>
            <person name="Jiang C."/>
            <person name="Tan B.-Y."/>
            <person name="Wang Z."/>
            <person name="Feng S."/>
            <person name="Zhang L."/>
            <person name="Su X.-H."/>
            <person name="Brejova B."/>
            <person name="Vinar T."/>
            <person name="Xu M."/>
            <person name="Wang M.-X."/>
            <person name="Zhang S.-G."/>
            <person name="Huang M.-R."/>
            <person name="Wu R."/>
            <person name="Zhou Y."/>
        </authorList>
    </citation>
    <scope>NUCLEOTIDE SEQUENCE [LARGE SCALE GENOMIC DNA]</scope>
    <source>
        <strain evidence="1 2">MB_m1</strain>
    </source>
</reference>
<dbReference type="GeneID" id="18763150"/>
<gene>
    <name evidence="1" type="ORF">MBM_07215</name>
</gene>
<sequence length="437" mass="50239">MAAMTEGTETHIQSQQPQNLYPLSLDRRLLAGDAFREAKIRLENTLNVIERHYSTPESGVHTGLPSCPRCQSKKRDIHRAYCDYYLSNDQRSWYAENPWYKQEMNRRLQDPNIPLNEIHQFFNSALREHMRQDLSAVQPGDSTVVKDFKRKTSDLFTDSYQPRSMADILSAYLQNINIITGHQDATDLVNVLQLTTTPQERADIYIRYYCTSSWNDLPIVKTFKSKYARMFESGAPHDAVLASMRKEGEEAQALKIAELQGKLSDIKMAQSAHLKNKKRKEEKRERLQRLRERPSNSEMALCALVTCGEEINISSGTVTECAICEWHDRKGGDRGRVFYCSTRCAEEDFKAHDPDHTCMSENCIFAPEIGPPGDSDLQPGVCQSCLQEDHVEYFCSLPCYRANYALHKEQVFEQRGCHDHVEMLEFFRPAEGMEIIS</sequence>
<keyword evidence="2" id="KW-1185">Reference proteome</keyword>
<evidence type="ECO:0008006" key="3">
    <source>
        <dbReference type="Google" id="ProtNLM"/>
    </source>
</evidence>
<organism evidence="1 2">
    <name type="scientific">Marssonina brunnea f. sp. multigermtubi (strain MB_m1)</name>
    <name type="common">Marssonina leaf spot fungus</name>
    <dbReference type="NCBI Taxonomy" id="1072389"/>
    <lineage>
        <taxon>Eukaryota</taxon>
        <taxon>Fungi</taxon>
        <taxon>Dikarya</taxon>
        <taxon>Ascomycota</taxon>
        <taxon>Pezizomycotina</taxon>
        <taxon>Leotiomycetes</taxon>
        <taxon>Helotiales</taxon>
        <taxon>Drepanopezizaceae</taxon>
        <taxon>Drepanopeziza</taxon>
    </lineage>
</organism>
<proteinExistence type="predicted"/>
<dbReference type="eggNOG" id="ENOG502T5KP">
    <property type="taxonomic scope" value="Eukaryota"/>
</dbReference>
<dbReference type="OMA" id="ECAICEW"/>
<dbReference type="InParanoid" id="K1XPN8"/>
<accession>K1XPN8</accession>
<dbReference type="EMBL" id="JH921445">
    <property type="protein sequence ID" value="EKD14494.1"/>
    <property type="molecule type" value="Genomic_DNA"/>
</dbReference>
<evidence type="ECO:0000313" key="2">
    <source>
        <dbReference type="Proteomes" id="UP000006753"/>
    </source>
</evidence>